<gene>
    <name evidence="1" type="ORF">DET57_10515</name>
</gene>
<dbReference type="AlphaFoldDB" id="A0A318FTA8"/>
<accession>A0A318FTA8</accession>
<dbReference type="RefSeq" id="WP_110273403.1">
    <property type="nucleotide sequence ID" value="NZ_QJJG01000005.1"/>
</dbReference>
<dbReference type="Proteomes" id="UP000247485">
    <property type="component" value="Unassembled WGS sequence"/>
</dbReference>
<proteinExistence type="predicted"/>
<organism evidence="1 2">
    <name type="scientific">Klebsiella oxytoca</name>
    <dbReference type="NCBI Taxonomy" id="571"/>
    <lineage>
        <taxon>Bacteria</taxon>
        <taxon>Pseudomonadati</taxon>
        <taxon>Pseudomonadota</taxon>
        <taxon>Gammaproteobacteria</taxon>
        <taxon>Enterobacterales</taxon>
        <taxon>Enterobacteriaceae</taxon>
        <taxon>Klebsiella/Raoultella group</taxon>
        <taxon>Klebsiella</taxon>
    </lineage>
</organism>
<evidence type="ECO:0000313" key="2">
    <source>
        <dbReference type="Proteomes" id="UP000247485"/>
    </source>
</evidence>
<sequence length="583" mass="65528">MYPGYPDFQHIVVFDGQRFVAAWQQDNVYYLYPSGVAILAAHPLAFSLDIIRSNSEKIIYGRLDFTTELQFANTQQLISFKQAYTDKTIRLLPISPGQLSFSGPLDHQETLSKRRYDAVWHSAKDCQFIIFLDEDNCKLLKHTLTNHIITFSARLDGYIKGIAPRLPYQLEFNPAALINELAAKVDGTQRLADDKVLFHSDSLFNYFANHLTQLPMTVAPEFKPVDITQIHLFSQTIIDHLNALFGASYNSPASNNILWTCLQIPPPGREMIDLSKPTLVTRPLCFTLDPFAAARQIAREAPETIIHELTAPPLPVGMTDISLSAALPPGLPNDVIVDIQISVPPGQLYPTRQTQTQPLNAGGVPLTFRFYSHTLSTEPVYQYQIRITCRTPQGTQTQKGAIKDFTTKILMLDNTALPCQFLTLNVDLSLTHSSRIIGTLFTGSSFLKRFVLTQHSPELSYPLSNDDVHINITAEALNGTGSVVLPTPVTQTTTLGIWSFPQFGHQQALITVYLPPELPAAEFIFQQQNESRCTSFFFTQQANVFEYRWNVTSLYAPGFRYRTPDGEWSEYVTGNQTIDLRDL</sequence>
<evidence type="ECO:0000313" key="1">
    <source>
        <dbReference type="EMBL" id="PXW46345.1"/>
    </source>
</evidence>
<name>A0A318FTA8_KLEOX</name>
<protein>
    <submittedName>
        <fullName evidence="1">Uncharacterized protein</fullName>
    </submittedName>
</protein>
<reference evidence="1 2" key="1">
    <citation type="submission" date="2018-05" db="EMBL/GenBank/DDBJ databases">
        <title>Freshwater and sediment microbial communities from various areas in North America, analyzing microbe dynamics in response to fracking.</title>
        <authorList>
            <person name="Lamendella R."/>
        </authorList>
    </citation>
    <scope>NUCLEOTIDE SEQUENCE [LARGE SCALE GENOMIC DNA]</scope>
    <source>
        <strain evidence="1 2">67</strain>
    </source>
</reference>
<comment type="caution">
    <text evidence="1">The sequence shown here is derived from an EMBL/GenBank/DDBJ whole genome shotgun (WGS) entry which is preliminary data.</text>
</comment>
<dbReference type="EMBL" id="QJJG01000005">
    <property type="protein sequence ID" value="PXW46345.1"/>
    <property type="molecule type" value="Genomic_DNA"/>
</dbReference>